<dbReference type="EMBL" id="JABSTQ010011034">
    <property type="protein sequence ID" value="KAG0415767.1"/>
    <property type="molecule type" value="Genomic_DNA"/>
</dbReference>
<keyword evidence="2" id="KW-1185">Reference proteome</keyword>
<comment type="caution">
    <text evidence="1">The sequence shown here is derived from an EMBL/GenBank/DDBJ whole genome shotgun (WGS) entry which is preliminary data.</text>
</comment>
<protein>
    <submittedName>
        <fullName evidence="1">Uncharacterized protein</fullName>
    </submittedName>
</protein>
<dbReference type="Proteomes" id="UP000805193">
    <property type="component" value="Unassembled WGS sequence"/>
</dbReference>
<gene>
    <name evidence="1" type="ORF">HPB47_007068</name>
</gene>
<accession>A0AC60P908</accession>
<organism evidence="1 2">
    <name type="scientific">Ixodes persulcatus</name>
    <name type="common">Taiga tick</name>
    <dbReference type="NCBI Taxonomy" id="34615"/>
    <lineage>
        <taxon>Eukaryota</taxon>
        <taxon>Metazoa</taxon>
        <taxon>Ecdysozoa</taxon>
        <taxon>Arthropoda</taxon>
        <taxon>Chelicerata</taxon>
        <taxon>Arachnida</taxon>
        <taxon>Acari</taxon>
        <taxon>Parasitiformes</taxon>
        <taxon>Ixodida</taxon>
        <taxon>Ixodoidea</taxon>
        <taxon>Ixodidae</taxon>
        <taxon>Ixodinae</taxon>
        <taxon>Ixodes</taxon>
    </lineage>
</organism>
<evidence type="ECO:0000313" key="2">
    <source>
        <dbReference type="Proteomes" id="UP000805193"/>
    </source>
</evidence>
<name>A0AC60P908_IXOPE</name>
<sequence>MSKKATRIEADGGRQSGRREGSSSVRQGDATAAGAHLPAPFGTCLLLRHGRVGNATEEMSPRFYRDRAVGPDRRPPRARLEVRVYEVGHVGRCSGPGAARTLFAAACLSGRAPTSAPPRWGIHEPRQGSDANEHPRCPVVWK</sequence>
<reference evidence="1 2" key="1">
    <citation type="journal article" date="2020" name="Cell">
        <title>Large-Scale Comparative Analyses of Tick Genomes Elucidate Their Genetic Diversity and Vector Capacities.</title>
        <authorList>
            <consortium name="Tick Genome and Microbiome Consortium (TIGMIC)"/>
            <person name="Jia N."/>
            <person name="Wang J."/>
            <person name="Shi W."/>
            <person name="Du L."/>
            <person name="Sun Y."/>
            <person name="Zhan W."/>
            <person name="Jiang J.F."/>
            <person name="Wang Q."/>
            <person name="Zhang B."/>
            <person name="Ji P."/>
            <person name="Bell-Sakyi L."/>
            <person name="Cui X.M."/>
            <person name="Yuan T.T."/>
            <person name="Jiang B.G."/>
            <person name="Yang W.F."/>
            <person name="Lam T.T."/>
            <person name="Chang Q.C."/>
            <person name="Ding S.J."/>
            <person name="Wang X.J."/>
            <person name="Zhu J.G."/>
            <person name="Ruan X.D."/>
            <person name="Zhao L."/>
            <person name="Wei J.T."/>
            <person name="Ye R.Z."/>
            <person name="Que T.C."/>
            <person name="Du C.H."/>
            <person name="Zhou Y.H."/>
            <person name="Cheng J.X."/>
            <person name="Dai P.F."/>
            <person name="Guo W.B."/>
            <person name="Han X.H."/>
            <person name="Huang E.J."/>
            <person name="Li L.F."/>
            <person name="Wei W."/>
            <person name="Gao Y.C."/>
            <person name="Liu J.Z."/>
            <person name="Shao H.Z."/>
            <person name="Wang X."/>
            <person name="Wang C.C."/>
            <person name="Yang T.C."/>
            <person name="Huo Q.B."/>
            <person name="Li W."/>
            <person name="Chen H.Y."/>
            <person name="Chen S.E."/>
            <person name="Zhou L.G."/>
            <person name="Ni X.B."/>
            <person name="Tian J.H."/>
            <person name="Sheng Y."/>
            <person name="Liu T."/>
            <person name="Pan Y.S."/>
            <person name="Xia L.Y."/>
            <person name="Li J."/>
            <person name="Zhao F."/>
            <person name="Cao W.C."/>
        </authorList>
    </citation>
    <scope>NUCLEOTIDE SEQUENCE [LARGE SCALE GENOMIC DNA]</scope>
    <source>
        <strain evidence="1">Iper-2018</strain>
    </source>
</reference>
<evidence type="ECO:0000313" key="1">
    <source>
        <dbReference type="EMBL" id="KAG0415767.1"/>
    </source>
</evidence>
<proteinExistence type="predicted"/>